<dbReference type="AlphaFoldDB" id="A0A371IFZ0"/>
<feature type="coiled-coil region" evidence="1">
    <location>
        <begin position="32"/>
        <end position="59"/>
    </location>
</feature>
<comment type="caution">
    <text evidence="3">The sequence shown here is derived from an EMBL/GenBank/DDBJ whole genome shotgun (WGS) entry which is preliminary data.</text>
</comment>
<protein>
    <submittedName>
        <fullName evidence="3">Uncharacterized protein</fullName>
    </submittedName>
</protein>
<name>A0A371IFZ0_MUCPR</name>
<feature type="non-terminal residue" evidence="3">
    <location>
        <position position="73"/>
    </location>
</feature>
<keyword evidence="1" id="KW-0175">Coiled coil</keyword>
<dbReference type="EMBL" id="QJKJ01000165">
    <property type="protein sequence ID" value="RDY13972.1"/>
    <property type="molecule type" value="Genomic_DNA"/>
</dbReference>
<keyword evidence="4" id="KW-1185">Reference proteome</keyword>
<sequence>RGQPHQKAGGARPFRHPTGQGREPQKIPGVIRTRAEKHIEAEEDQADQIHAEKDTLTSRNKGNRFHYRWTHHC</sequence>
<proteinExistence type="predicted"/>
<gene>
    <name evidence="3" type="ORF">CR513_01035</name>
</gene>
<evidence type="ECO:0000313" key="4">
    <source>
        <dbReference type="Proteomes" id="UP000257109"/>
    </source>
</evidence>
<accession>A0A371IFZ0</accession>
<evidence type="ECO:0000313" key="3">
    <source>
        <dbReference type="EMBL" id="RDY13972.1"/>
    </source>
</evidence>
<organism evidence="3 4">
    <name type="scientific">Mucuna pruriens</name>
    <name type="common">Velvet bean</name>
    <name type="synonym">Dolichos pruriens</name>
    <dbReference type="NCBI Taxonomy" id="157652"/>
    <lineage>
        <taxon>Eukaryota</taxon>
        <taxon>Viridiplantae</taxon>
        <taxon>Streptophyta</taxon>
        <taxon>Embryophyta</taxon>
        <taxon>Tracheophyta</taxon>
        <taxon>Spermatophyta</taxon>
        <taxon>Magnoliopsida</taxon>
        <taxon>eudicotyledons</taxon>
        <taxon>Gunneridae</taxon>
        <taxon>Pentapetalae</taxon>
        <taxon>rosids</taxon>
        <taxon>fabids</taxon>
        <taxon>Fabales</taxon>
        <taxon>Fabaceae</taxon>
        <taxon>Papilionoideae</taxon>
        <taxon>50 kb inversion clade</taxon>
        <taxon>NPAAA clade</taxon>
        <taxon>indigoferoid/millettioid clade</taxon>
        <taxon>Phaseoleae</taxon>
        <taxon>Mucuna</taxon>
    </lineage>
</organism>
<feature type="region of interest" description="Disordered" evidence="2">
    <location>
        <begin position="1"/>
        <end position="30"/>
    </location>
</feature>
<reference evidence="3" key="1">
    <citation type="submission" date="2018-05" db="EMBL/GenBank/DDBJ databases">
        <title>Draft genome of Mucuna pruriens seed.</title>
        <authorList>
            <person name="Nnadi N.E."/>
            <person name="Vos R."/>
            <person name="Hasami M.H."/>
            <person name="Devisetty U.K."/>
            <person name="Aguiy J.C."/>
        </authorList>
    </citation>
    <scope>NUCLEOTIDE SEQUENCE [LARGE SCALE GENOMIC DNA]</scope>
    <source>
        <strain evidence="3">JCA_2017</strain>
    </source>
</reference>
<evidence type="ECO:0000256" key="1">
    <source>
        <dbReference type="SAM" id="Coils"/>
    </source>
</evidence>
<evidence type="ECO:0000256" key="2">
    <source>
        <dbReference type="SAM" id="MobiDB-lite"/>
    </source>
</evidence>
<feature type="non-terminal residue" evidence="3">
    <location>
        <position position="1"/>
    </location>
</feature>
<dbReference type="Proteomes" id="UP000257109">
    <property type="component" value="Unassembled WGS sequence"/>
</dbReference>